<accession>A0A8X6TWY9</accession>
<dbReference type="AlphaFoldDB" id="A0A8X6TWY9"/>
<evidence type="ECO:0000313" key="2">
    <source>
        <dbReference type="Proteomes" id="UP000887013"/>
    </source>
</evidence>
<proteinExistence type="predicted"/>
<gene>
    <name evidence="1" type="ORF">NPIL_444201</name>
</gene>
<name>A0A8X6TWY9_NEPPI</name>
<sequence length="111" mass="12661">MNLTIWATVGWCWPLWPWGPRRERERLLRTQHFGIFPVFYMLIKDCLLSIRLLLNRSAPAGRSLDEIEAWEKGYGMKLSTQAAGSSVVLAVNLETVGDLRVSKVIRISDGM</sequence>
<protein>
    <submittedName>
        <fullName evidence="1">Uncharacterized protein</fullName>
    </submittedName>
</protein>
<evidence type="ECO:0000313" key="1">
    <source>
        <dbReference type="EMBL" id="GFT59051.1"/>
    </source>
</evidence>
<reference evidence="1" key="1">
    <citation type="submission" date="2020-08" db="EMBL/GenBank/DDBJ databases">
        <title>Multicomponent nature underlies the extraordinary mechanical properties of spider dragline silk.</title>
        <authorList>
            <person name="Kono N."/>
            <person name="Nakamura H."/>
            <person name="Mori M."/>
            <person name="Yoshida Y."/>
            <person name="Ohtoshi R."/>
            <person name="Malay A.D."/>
            <person name="Moran D.A.P."/>
            <person name="Tomita M."/>
            <person name="Numata K."/>
            <person name="Arakawa K."/>
        </authorList>
    </citation>
    <scope>NUCLEOTIDE SEQUENCE</scope>
</reference>
<keyword evidence="2" id="KW-1185">Reference proteome</keyword>
<organism evidence="1 2">
    <name type="scientific">Nephila pilipes</name>
    <name type="common">Giant wood spider</name>
    <name type="synonym">Nephila maculata</name>
    <dbReference type="NCBI Taxonomy" id="299642"/>
    <lineage>
        <taxon>Eukaryota</taxon>
        <taxon>Metazoa</taxon>
        <taxon>Ecdysozoa</taxon>
        <taxon>Arthropoda</taxon>
        <taxon>Chelicerata</taxon>
        <taxon>Arachnida</taxon>
        <taxon>Araneae</taxon>
        <taxon>Araneomorphae</taxon>
        <taxon>Entelegynae</taxon>
        <taxon>Araneoidea</taxon>
        <taxon>Nephilidae</taxon>
        <taxon>Nephila</taxon>
    </lineage>
</organism>
<dbReference type="EMBL" id="BMAW01067288">
    <property type="protein sequence ID" value="GFT59051.1"/>
    <property type="molecule type" value="Genomic_DNA"/>
</dbReference>
<dbReference type="Proteomes" id="UP000887013">
    <property type="component" value="Unassembled WGS sequence"/>
</dbReference>
<comment type="caution">
    <text evidence="1">The sequence shown here is derived from an EMBL/GenBank/DDBJ whole genome shotgun (WGS) entry which is preliminary data.</text>
</comment>